<dbReference type="RefSeq" id="WP_067024070.1">
    <property type="nucleotide sequence ID" value="NZ_CP038256.1"/>
</dbReference>
<evidence type="ECO:0000256" key="2">
    <source>
        <dbReference type="ARBA" id="ARBA00022679"/>
    </source>
</evidence>
<dbReference type="OrthoDB" id="9800454at2"/>
<sequence>MPAFLAERDAEARELMDDPRCDVRTLERTYRRFALVNAVVSGQRALYRRWLRPRLRRSRPLRLLDVGTGGADLPRRLLRWAEREGLAMTVLGIDPDERAIGFARRHPAPGLELRAVATGALRADGERFDAVVSNHVLHHLGDDEVAAVLDDSAALLAPGGVAVHGDIERSRLAYAAFAAVTWPLQAGPLRDTFIRRDGLTSIRRSRTASEAAALAPAGWRVHRAFPSRLELVRETP</sequence>
<dbReference type="Gene3D" id="3.40.50.150">
    <property type="entry name" value="Vaccinia Virus protein VP39"/>
    <property type="match status" value="1"/>
</dbReference>
<dbReference type="InterPro" id="IPR029063">
    <property type="entry name" value="SAM-dependent_MTases_sf"/>
</dbReference>
<keyword evidence="3" id="KW-0949">S-adenosyl-L-methionine</keyword>
<dbReference type="GO" id="GO:0032259">
    <property type="term" value="P:methylation"/>
    <property type="evidence" value="ECO:0007669"/>
    <property type="project" value="UniProtKB-KW"/>
</dbReference>
<keyword evidence="5" id="KW-1185">Reference proteome</keyword>
<dbReference type="PANTHER" id="PTHR43464">
    <property type="entry name" value="METHYLTRANSFERASE"/>
    <property type="match status" value="1"/>
</dbReference>
<evidence type="ECO:0000313" key="5">
    <source>
        <dbReference type="Proteomes" id="UP000093355"/>
    </source>
</evidence>
<evidence type="ECO:0000256" key="1">
    <source>
        <dbReference type="ARBA" id="ARBA00022603"/>
    </source>
</evidence>
<reference evidence="4 5" key="1">
    <citation type="submission" date="2016-05" db="EMBL/GenBank/DDBJ databases">
        <authorList>
            <person name="Lavstsen T."/>
            <person name="Jespersen J.S."/>
        </authorList>
    </citation>
    <scope>NUCLEOTIDE SEQUENCE [LARGE SCALE GENOMIC DNA]</scope>
    <source>
        <strain evidence="4 5">YLB-01</strain>
    </source>
</reference>
<dbReference type="GO" id="GO:0008168">
    <property type="term" value="F:methyltransferase activity"/>
    <property type="evidence" value="ECO:0007669"/>
    <property type="project" value="UniProtKB-KW"/>
</dbReference>
<keyword evidence="1" id="KW-0489">Methyltransferase</keyword>
<dbReference type="PANTHER" id="PTHR43464:SF19">
    <property type="entry name" value="UBIQUINONE BIOSYNTHESIS O-METHYLTRANSFERASE, MITOCHONDRIAL"/>
    <property type="match status" value="1"/>
</dbReference>
<dbReference type="NCBIfam" id="NF004851">
    <property type="entry name" value="PRK06202.1"/>
    <property type="match status" value="1"/>
</dbReference>
<keyword evidence="2" id="KW-0808">Transferase</keyword>
<evidence type="ECO:0000256" key="3">
    <source>
        <dbReference type="ARBA" id="ARBA00022691"/>
    </source>
</evidence>
<gene>
    <name evidence="4" type="ORF">A7J15_03020</name>
</gene>
<protein>
    <submittedName>
        <fullName evidence="4">Uncharacterized protein</fullName>
    </submittedName>
</protein>
<dbReference type="Pfam" id="PF13489">
    <property type="entry name" value="Methyltransf_23"/>
    <property type="match status" value="1"/>
</dbReference>
<dbReference type="STRING" id="904291.A7J15_03020"/>
<comment type="caution">
    <text evidence="4">The sequence shown here is derived from an EMBL/GenBank/DDBJ whole genome shotgun (WGS) entry which is preliminary data.</text>
</comment>
<dbReference type="AlphaFoldDB" id="A0A1B9NFI1"/>
<dbReference type="EMBL" id="LXMD01000013">
    <property type="protein sequence ID" value="OCG75371.1"/>
    <property type="molecule type" value="Genomic_DNA"/>
</dbReference>
<proteinExistence type="predicted"/>
<evidence type="ECO:0000313" key="4">
    <source>
        <dbReference type="EMBL" id="OCG75371.1"/>
    </source>
</evidence>
<dbReference type="SUPFAM" id="SSF53335">
    <property type="entry name" value="S-adenosyl-L-methionine-dependent methyltransferases"/>
    <property type="match status" value="1"/>
</dbReference>
<dbReference type="CDD" id="cd02440">
    <property type="entry name" value="AdoMet_MTases"/>
    <property type="match status" value="1"/>
</dbReference>
<dbReference type="Proteomes" id="UP000093355">
    <property type="component" value="Unassembled WGS sequence"/>
</dbReference>
<organism evidence="4 5">
    <name type="scientific">Microbacterium sediminis</name>
    <dbReference type="NCBI Taxonomy" id="904291"/>
    <lineage>
        <taxon>Bacteria</taxon>
        <taxon>Bacillati</taxon>
        <taxon>Actinomycetota</taxon>
        <taxon>Actinomycetes</taxon>
        <taxon>Micrococcales</taxon>
        <taxon>Microbacteriaceae</taxon>
        <taxon>Microbacterium</taxon>
    </lineage>
</organism>
<accession>A0A1B9NFI1</accession>
<name>A0A1B9NFI1_9MICO</name>